<evidence type="ECO:0000313" key="7">
    <source>
        <dbReference type="Proteomes" id="UP001056384"/>
    </source>
</evidence>
<keyword evidence="3" id="KW-0285">Flavoprotein</keyword>
<name>A0A9Q9B5X7_9PEZI</name>
<gene>
    <name evidence="6" type="ORF">Slin15195_G110600</name>
</gene>
<dbReference type="InterPro" id="IPR012132">
    <property type="entry name" value="GMC_OxRdtase"/>
</dbReference>
<dbReference type="PROSITE" id="PS00623">
    <property type="entry name" value="GMC_OXRED_1"/>
    <property type="match status" value="1"/>
</dbReference>
<accession>A0A9Q9B5X7</accession>
<evidence type="ECO:0000259" key="5">
    <source>
        <dbReference type="PROSITE" id="PS00624"/>
    </source>
</evidence>
<dbReference type="GO" id="GO:0050660">
    <property type="term" value="F:flavin adenine dinucleotide binding"/>
    <property type="evidence" value="ECO:0007669"/>
    <property type="project" value="InterPro"/>
</dbReference>
<dbReference type="SUPFAM" id="SSF54373">
    <property type="entry name" value="FAD-linked reductases, C-terminal domain"/>
    <property type="match status" value="1"/>
</dbReference>
<sequence>MATNGVNDLPALHTSPEEFLKHDYDFIIAGGGTAGLVVAARLTENEDIKVGVLEAGTSKLGDMLVDSPVMFMQTYNNPDYDWAFMTEPQKANKNRRHHIPRGKALGGSSAINYMMYVRGSKQDYDDWAIISGDEGWGADEMMKYMRKHQTLEPIDDSVTERSTYPFVGEHHGTSGPARTSFNDWRLPIEDDFIKACDEATGIDKKPVDPWSGDHIGFYNTLGTVARSGPHKGLRSYAARGYFAANAHRPNLHVLTSAMVQRIELDGNRATGVTFTHGGQTHTVAAKKEVLVAGGAIQSPQILELSGIGDPDILRAAGVEPKIENKAIGANFQDHVLTVGCWEVKPGNMTLEAIHNPAVMEAAQKQLAETGGGPLTSVCSMQGFFPWKQFATKEEHDNLVKNVEAQIPSLSPYQQKQYERTLAHLKDDKSANLQLVLVPSHYGMEEGIQDQSRVFPPPADPINDPYAISAAMCLQYPLSRGTVHIKTNKAEDHPAVDPAFLKNEADVDVLAAGLKMLGKVEQSSHISDKISKRLYPDAKADMTSTSQMKEAARDICMSEYHVCGSVAMGDATDTRLKVKGTENIRCIDASIFPNHVSGNIVSSVYAVAEKAADLIKNDWLHGGLKGVVAA</sequence>
<keyword evidence="2 3" id="KW-0274">FAD</keyword>
<dbReference type="Pfam" id="PF00732">
    <property type="entry name" value="GMC_oxred_N"/>
    <property type="match status" value="1"/>
</dbReference>
<dbReference type="PIRSF" id="PIRSF000137">
    <property type="entry name" value="Alcohol_oxidase"/>
    <property type="match status" value="1"/>
</dbReference>
<comment type="similarity">
    <text evidence="1 3">Belongs to the GMC oxidoreductase family.</text>
</comment>
<evidence type="ECO:0000256" key="2">
    <source>
        <dbReference type="PIRSR" id="PIRSR000137-2"/>
    </source>
</evidence>
<dbReference type="Pfam" id="PF05199">
    <property type="entry name" value="GMC_oxred_C"/>
    <property type="match status" value="1"/>
</dbReference>
<dbReference type="PROSITE" id="PS00624">
    <property type="entry name" value="GMC_OXRED_2"/>
    <property type="match status" value="1"/>
</dbReference>
<feature type="domain" description="Glucose-methanol-choline oxidoreductase N-terminal" evidence="5">
    <location>
        <begin position="294"/>
        <end position="308"/>
    </location>
</feature>
<dbReference type="EMBL" id="CP099427">
    <property type="protein sequence ID" value="USW57741.1"/>
    <property type="molecule type" value="Genomic_DNA"/>
</dbReference>
<organism evidence="6 7">
    <name type="scientific">Septoria linicola</name>
    <dbReference type="NCBI Taxonomy" id="215465"/>
    <lineage>
        <taxon>Eukaryota</taxon>
        <taxon>Fungi</taxon>
        <taxon>Dikarya</taxon>
        <taxon>Ascomycota</taxon>
        <taxon>Pezizomycotina</taxon>
        <taxon>Dothideomycetes</taxon>
        <taxon>Dothideomycetidae</taxon>
        <taxon>Mycosphaerellales</taxon>
        <taxon>Mycosphaerellaceae</taxon>
        <taxon>Septoria</taxon>
    </lineage>
</organism>
<evidence type="ECO:0000256" key="3">
    <source>
        <dbReference type="RuleBase" id="RU003968"/>
    </source>
</evidence>
<feature type="domain" description="Glucose-methanol-choline oxidoreductase N-terminal" evidence="4">
    <location>
        <begin position="102"/>
        <end position="125"/>
    </location>
</feature>
<dbReference type="AlphaFoldDB" id="A0A9Q9B5X7"/>
<reference evidence="6" key="1">
    <citation type="submission" date="2022-06" db="EMBL/GenBank/DDBJ databases">
        <title>Complete genome sequences of two strains of the flax pathogen Septoria linicola.</title>
        <authorList>
            <person name="Lapalu N."/>
            <person name="Simon A."/>
            <person name="Demenou B."/>
            <person name="Paumier D."/>
            <person name="Guillot M.-P."/>
            <person name="Gout L."/>
            <person name="Valade R."/>
        </authorList>
    </citation>
    <scope>NUCLEOTIDE SEQUENCE</scope>
    <source>
        <strain evidence="6">SE15195</strain>
    </source>
</reference>
<dbReference type="PANTHER" id="PTHR11552">
    <property type="entry name" value="GLUCOSE-METHANOL-CHOLINE GMC OXIDOREDUCTASE"/>
    <property type="match status" value="1"/>
</dbReference>
<evidence type="ECO:0000259" key="4">
    <source>
        <dbReference type="PROSITE" id="PS00623"/>
    </source>
</evidence>
<dbReference type="Gene3D" id="3.50.50.60">
    <property type="entry name" value="FAD/NAD(P)-binding domain"/>
    <property type="match status" value="1"/>
</dbReference>
<proteinExistence type="inferred from homology"/>
<comment type="cofactor">
    <cofactor evidence="2">
        <name>FAD</name>
        <dbReference type="ChEBI" id="CHEBI:57692"/>
    </cofactor>
</comment>
<evidence type="ECO:0000313" key="6">
    <source>
        <dbReference type="EMBL" id="USW57741.1"/>
    </source>
</evidence>
<evidence type="ECO:0000256" key="1">
    <source>
        <dbReference type="ARBA" id="ARBA00010790"/>
    </source>
</evidence>
<keyword evidence="7" id="KW-1185">Reference proteome</keyword>
<dbReference type="GO" id="GO:0016614">
    <property type="term" value="F:oxidoreductase activity, acting on CH-OH group of donors"/>
    <property type="evidence" value="ECO:0007669"/>
    <property type="project" value="InterPro"/>
</dbReference>
<dbReference type="Gene3D" id="3.30.560.10">
    <property type="entry name" value="Glucose Oxidase, domain 3"/>
    <property type="match status" value="1"/>
</dbReference>
<dbReference type="OrthoDB" id="269227at2759"/>
<dbReference type="PANTHER" id="PTHR11552:SF210">
    <property type="entry name" value="GLUCOSE-METHANOL-CHOLINE OXIDOREDUCTASE N-TERMINAL DOMAIN-CONTAINING PROTEIN-RELATED"/>
    <property type="match status" value="1"/>
</dbReference>
<protein>
    <submittedName>
        <fullName evidence="6">Glucose-methanol-choline oxidoreductase, FAD/NAD(P)-binding domain superfamily</fullName>
    </submittedName>
</protein>
<feature type="binding site" evidence="2">
    <location>
        <position position="378"/>
    </location>
    <ligand>
        <name>substrate</name>
    </ligand>
</feature>
<dbReference type="InterPro" id="IPR036188">
    <property type="entry name" value="FAD/NAD-bd_sf"/>
</dbReference>
<dbReference type="InterPro" id="IPR000172">
    <property type="entry name" value="GMC_OxRdtase_N"/>
</dbReference>
<feature type="binding site" evidence="2">
    <location>
        <position position="259"/>
    </location>
    <ligand>
        <name>FAD</name>
        <dbReference type="ChEBI" id="CHEBI:57692"/>
    </ligand>
</feature>
<dbReference type="Proteomes" id="UP001056384">
    <property type="component" value="Chromosome 10"/>
</dbReference>
<dbReference type="InterPro" id="IPR007867">
    <property type="entry name" value="GMC_OxRtase_C"/>
</dbReference>
<dbReference type="SUPFAM" id="SSF51905">
    <property type="entry name" value="FAD/NAD(P)-binding domain"/>
    <property type="match status" value="1"/>
</dbReference>